<dbReference type="Pfam" id="PF00153">
    <property type="entry name" value="Mito_carr"/>
    <property type="match status" value="3"/>
</dbReference>
<evidence type="ECO:0000256" key="8">
    <source>
        <dbReference type="PROSITE-ProRule" id="PRU00282"/>
    </source>
</evidence>
<reference evidence="10" key="1">
    <citation type="submission" date="2022-10" db="EMBL/GenBank/DDBJ databases">
        <authorList>
            <person name="Chen Y."/>
            <person name="Dougan E. K."/>
            <person name="Chan C."/>
            <person name="Rhodes N."/>
            <person name="Thang M."/>
        </authorList>
    </citation>
    <scope>NUCLEOTIDE SEQUENCE</scope>
</reference>
<dbReference type="Gene3D" id="3.30.420.10">
    <property type="entry name" value="Ribonuclease H-like superfamily/Ribonuclease H"/>
    <property type="match status" value="1"/>
</dbReference>
<evidence type="ECO:0000256" key="9">
    <source>
        <dbReference type="SAM" id="MobiDB-lite"/>
    </source>
</evidence>
<dbReference type="InterPro" id="IPR050391">
    <property type="entry name" value="Mito_Metabolite_Transporter"/>
</dbReference>
<comment type="similarity">
    <text evidence="2">Belongs to the mitochondrial carrier (TC 2.A.29) family.</text>
</comment>
<evidence type="ECO:0000256" key="7">
    <source>
        <dbReference type="ARBA" id="ARBA00023136"/>
    </source>
</evidence>
<comment type="caution">
    <text evidence="10">The sequence shown here is derived from an EMBL/GenBank/DDBJ whole genome shotgun (WGS) entry which is preliminary data.</text>
</comment>
<evidence type="ECO:0000256" key="2">
    <source>
        <dbReference type="ARBA" id="ARBA00006375"/>
    </source>
</evidence>
<dbReference type="InterPro" id="IPR018108">
    <property type="entry name" value="MCP_transmembrane"/>
</dbReference>
<feature type="region of interest" description="Disordered" evidence="9">
    <location>
        <begin position="1"/>
        <end position="69"/>
    </location>
</feature>
<dbReference type="OrthoDB" id="10066679at2759"/>
<dbReference type="Proteomes" id="UP001152797">
    <property type="component" value="Unassembled WGS sequence"/>
</dbReference>
<feature type="compositionally biased region" description="Acidic residues" evidence="9">
    <location>
        <begin position="1050"/>
        <end position="1066"/>
    </location>
</feature>
<evidence type="ECO:0000313" key="12">
    <source>
        <dbReference type="Proteomes" id="UP001152797"/>
    </source>
</evidence>
<dbReference type="Gene3D" id="1.50.40.10">
    <property type="entry name" value="Mitochondrial carrier domain"/>
    <property type="match status" value="1"/>
</dbReference>
<feature type="region of interest" description="Disordered" evidence="9">
    <location>
        <begin position="1446"/>
        <end position="1503"/>
    </location>
</feature>
<feature type="compositionally biased region" description="Low complexity" evidence="9">
    <location>
        <begin position="12"/>
        <end position="23"/>
    </location>
</feature>
<dbReference type="GO" id="GO:0003676">
    <property type="term" value="F:nucleic acid binding"/>
    <property type="evidence" value="ECO:0007669"/>
    <property type="project" value="InterPro"/>
</dbReference>
<feature type="region of interest" description="Disordered" evidence="9">
    <location>
        <begin position="1022"/>
        <end position="1072"/>
    </location>
</feature>
<evidence type="ECO:0000256" key="5">
    <source>
        <dbReference type="ARBA" id="ARBA00022737"/>
    </source>
</evidence>
<evidence type="ECO:0000313" key="11">
    <source>
        <dbReference type="EMBL" id="CAL4769353.1"/>
    </source>
</evidence>
<dbReference type="InterPro" id="IPR012337">
    <property type="entry name" value="RNaseH-like_sf"/>
</dbReference>
<keyword evidence="4 8" id="KW-0812">Transmembrane</keyword>
<feature type="repeat" description="Solcar" evidence="8">
    <location>
        <begin position="2130"/>
        <end position="2243"/>
    </location>
</feature>
<dbReference type="EMBL" id="CAMXCT010000679">
    <property type="protein sequence ID" value="CAI3982041.1"/>
    <property type="molecule type" value="Genomic_DNA"/>
</dbReference>
<feature type="compositionally biased region" description="Basic and acidic residues" evidence="9">
    <location>
        <begin position="1"/>
        <end position="11"/>
    </location>
</feature>
<dbReference type="EMBL" id="CAMXCT030000679">
    <property type="protein sequence ID" value="CAL4769353.1"/>
    <property type="molecule type" value="Genomic_DNA"/>
</dbReference>
<gene>
    <name evidence="10" type="ORF">C1SCF055_LOCUS9780</name>
</gene>
<dbReference type="EMBL" id="CAMXCT020000679">
    <property type="protein sequence ID" value="CAL1135416.1"/>
    <property type="molecule type" value="Genomic_DNA"/>
</dbReference>
<keyword evidence="7 8" id="KW-0472">Membrane</keyword>
<protein>
    <submittedName>
        <fullName evidence="11">Mitochondrial substrate carrier family protein ucpB (Solute carrier family 25 member 30 homolog) (Uncoupler protein B)</fullName>
    </submittedName>
</protein>
<evidence type="ECO:0000256" key="1">
    <source>
        <dbReference type="ARBA" id="ARBA00004141"/>
    </source>
</evidence>
<dbReference type="InterPro" id="IPR036397">
    <property type="entry name" value="RNaseH_sf"/>
</dbReference>
<evidence type="ECO:0000313" key="10">
    <source>
        <dbReference type="EMBL" id="CAI3982041.1"/>
    </source>
</evidence>
<dbReference type="GO" id="GO:0016020">
    <property type="term" value="C:membrane"/>
    <property type="evidence" value="ECO:0007669"/>
    <property type="project" value="UniProtKB-SubCell"/>
</dbReference>
<organism evidence="10">
    <name type="scientific">Cladocopium goreaui</name>
    <dbReference type="NCBI Taxonomy" id="2562237"/>
    <lineage>
        <taxon>Eukaryota</taxon>
        <taxon>Sar</taxon>
        <taxon>Alveolata</taxon>
        <taxon>Dinophyceae</taxon>
        <taxon>Suessiales</taxon>
        <taxon>Symbiodiniaceae</taxon>
        <taxon>Cladocopium</taxon>
    </lineage>
</organism>
<dbReference type="SUPFAM" id="SSF103506">
    <property type="entry name" value="Mitochondrial carrier"/>
    <property type="match status" value="1"/>
</dbReference>
<feature type="repeat" description="Solcar" evidence="8">
    <location>
        <begin position="2251"/>
        <end position="2344"/>
    </location>
</feature>
<keyword evidence="5" id="KW-0677">Repeat</keyword>
<comment type="subcellular location">
    <subcellularLocation>
        <location evidence="1">Membrane</location>
        <topology evidence="1">Multi-pass membrane protein</topology>
    </subcellularLocation>
</comment>
<keyword evidence="12" id="KW-1185">Reference proteome</keyword>
<dbReference type="InterPro" id="IPR023395">
    <property type="entry name" value="MCP_dom_sf"/>
</dbReference>
<evidence type="ECO:0000256" key="3">
    <source>
        <dbReference type="ARBA" id="ARBA00022448"/>
    </source>
</evidence>
<dbReference type="PROSITE" id="PS50920">
    <property type="entry name" value="SOLCAR"/>
    <property type="match status" value="2"/>
</dbReference>
<feature type="compositionally biased region" description="Basic and acidic residues" evidence="9">
    <location>
        <begin position="1475"/>
        <end position="1485"/>
    </location>
</feature>
<evidence type="ECO:0000256" key="4">
    <source>
        <dbReference type="ARBA" id="ARBA00022692"/>
    </source>
</evidence>
<reference evidence="11 12" key="2">
    <citation type="submission" date="2024-05" db="EMBL/GenBank/DDBJ databases">
        <authorList>
            <person name="Chen Y."/>
            <person name="Shah S."/>
            <person name="Dougan E. K."/>
            <person name="Thang M."/>
            <person name="Chan C."/>
        </authorList>
    </citation>
    <scope>NUCLEOTIDE SEQUENCE [LARGE SCALE GENOMIC DNA]</scope>
</reference>
<proteinExistence type="inferred from homology"/>
<dbReference type="PANTHER" id="PTHR45618">
    <property type="entry name" value="MITOCHONDRIAL DICARBOXYLATE CARRIER-RELATED"/>
    <property type="match status" value="1"/>
</dbReference>
<accession>A0A9P1FN58</accession>
<sequence length="2351" mass="257269">MEQKAKEKAKEASSSPVTSPASSGRRRRQPTEAAGQGDAEEAAAEVSPQAPSGEHEIGGFASPRSHHEDDDFVDVSPYVELFKKVMEGLRGDAFLMAKDLGLNALMDVGPPTGLELLVERIKEHVFPLRSHEARELFRLGQQASGPLSRQSAETILSFIGRRKRWWIQLKELDPEMTISTQMRAELPLETSGHTRREQLMVKTACPKPSFEGYSEILLEHHGRIHLRDSRSLAPPSRPFPAKGAGKNKGRGWYRSGFFAGDYDGQAGNEAAGEGDNYDMVKELITEDPDDCDWVSDEDLGIALTAMAACDMDETSTDGLEELGEACQHQLQAYAAVERYGHWAGDPECKMPNKKPSAKASVPGQVPSQGKVGYFALSDSSGVKPCIGFTCAQNACLSCQVTPKPVPEEVQPRSAPVPGSREALGRAVSQSAAPMVDLVEDLLKYERLELLLSTEDSVAVMHQFQQDCEVESNHDPNMRASVMIDILRNAIEAVVEARDATHVGYVALSPLEDDLECNMLPVVDVLNDEHVRGVLDEGCNSTVCGHERMETCKAKLKNMGFEVPLQSDEQKAFKGLAGNVRTKGGCRIPFVLEPEGGKRLPGVLETYVVGEPGDPTPLLLSQHAQAALGLVEDMATSTCALGKDGPTLKLHRTKDSGLLCVCLSKGLINMPFRETPPQIRELKIPDNMAYVSTTPRTMAPAGQQVLIFTAGLVRNDWTMQVMHALVRRVHQSVLDGKSVGVVVYCRRNRHRSVALGWLISCALEFLKDSCSLTHTNARTSWAQMSGGCKGRCDHCHHVSMDAKTEAEDRAGKLCDLARCEMSERDMRVLDDCCEVRGVGLASAPKAAPTALAPRAPVAKAEGNGFRIFLLQKATKEQKRVISPAKDTSQTTYKLLDAMWYAAAVDHQTGYKQKCLRWIGPYFPGTTAEERKVQTVEQNNMSSNVKVAVLGPDYIGLCLQEESCDRKTIRRSWASPAMRAEGWSVSIYDYIDRSWTVDGTYPCGDELGYHHESTGRILVYAPTREAEASSPHEPGEPGDAEDGNGDGNAPGDDQEEEKDDDVEEITEEDSTRLAFEAELETTENQEPMDVAEEIPAAHAAAMTPMHPNKYIDLASDDDDPSGVAGSETTTTAVKLEVKTESQPCALLGALMSTESRVMDKKDKCVATSGLKIMQHEDDVMKAMVEATPVPESVHMLVLRDPTVNLSNWNDVHVIAVRDRDDALSRLAKEWNDGRVSMTPRQFGHPTPATLKKGFHMCEVVKEGGGQPASEACAKALMTKWIAWAGWPRACIMDRGLHNRGAVARVLSSHGCKIEFAPLETPAAIGKVERHGGILKAMVRKVIADTETAGLADFEVLLQERTSTKNNMQRTNGYSASQWVLGKQPRMPGSVTDMSESADMGVRLTLMSANESEAVAFSILNGEPVLPDAIVSGPQQQKYIHLEDEQQGPVGIFDDDLDAPQGSSAPSRAPGTPGTRKQARDKTGRTERSAPYTRVAPTTPGALPGDTMLAEMVDGDHWRIAKDVAIRVHAEPRKREYNTMIDGDLPDGLQDSGFAAVRKTFRNGDVKTNETGKLSNVEETDAWTGFTVFRRAQDPFDRMRAMDLELDLEPLRSFIAQRVVEADEAVQSGKVAKTVDIRKVSPEISEIRTLMMEARTAEWEKYKSFNAAIPIWGKELQNLLDEGFYLCRDSEVKTAGMKASKVMPALYYHQDENGELDAMLCTHVDDLLFAHKSSGAKVIQEILGKFSVGKTEEGSFRYCGRRFTQHDDFTVEIDAEENTRGIKPISIDKSRKGTDVVTEKGLTSLRSVTGSLAWVARYRRADLAYKVNELQRLCNPKATVSDLRLANKAAELAHQNQDMKLVYKANWIDWKDLAVVMYSDASFANEPGFKSQQGRIHYLSTATASRLTEKDHNIIHVIGLGSSTLKRVCRTTLQAESYALQSAVEHGDRPRCVLCEMTGKLVSMTDWHEQCQMKMMKHICVSDCMSLVEHLNAEVPKKIQDKRLKSSLEYSPYGDELWWIETARSGGKSSGVLTNLAASSLTGIIVSSLSHPIDTLKCRWQVVGKASQARHVFGFARSVLMEEGLLTGLWRPGFLPNVMSMACCIGMRNGLYGCFRDRIGQMGISATGKADKVGPAGMFFAGLCSGATGYVIASPLLQVKTQMQAEAGKIGPDGLYATGVLRGHAPTYQSTFKEIRSSEALTALVASSSGPGSAMRTLWRGAGVIVARGSALSASQLMAYDEAKTKLKASGLGDGPLVHLTSSVIAAVVGTTCHMPFDVVLTMYQSAHSLGGERYDRYGRHGPLGCALALVQESGPSVLFRGWVPAFVRLVPVSVFSFALYEQLRQLFGIGYLD</sequence>
<evidence type="ECO:0000256" key="6">
    <source>
        <dbReference type="ARBA" id="ARBA00022989"/>
    </source>
</evidence>
<keyword evidence="3" id="KW-0813">Transport</keyword>
<dbReference type="SUPFAM" id="SSF53098">
    <property type="entry name" value="Ribonuclease H-like"/>
    <property type="match status" value="1"/>
</dbReference>
<keyword evidence="6" id="KW-1133">Transmembrane helix</keyword>
<name>A0A9P1FN58_9DINO</name>